<evidence type="ECO:0000259" key="5">
    <source>
        <dbReference type="Pfam" id="PF02775"/>
    </source>
</evidence>
<comment type="caution">
    <text evidence="6">The sequence shown here is derived from an EMBL/GenBank/DDBJ whole genome shotgun (WGS) entry which is preliminary data.</text>
</comment>
<evidence type="ECO:0000313" key="6">
    <source>
        <dbReference type="EMBL" id="RSN71529.1"/>
    </source>
</evidence>
<dbReference type="CDD" id="cd03375">
    <property type="entry name" value="TPP_OGFOR"/>
    <property type="match status" value="1"/>
</dbReference>
<dbReference type="Proteomes" id="UP000277582">
    <property type="component" value="Unassembled WGS sequence"/>
</dbReference>
<dbReference type="PANTHER" id="PTHR48084">
    <property type="entry name" value="2-OXOGLUTARATE OXIDOREDUCTASE SUBUNIT KORB-RELATED"/>
    <property type="match status" value="1"/>
</dbReference>
<dbReference type="EMBL" id="RXII01000049">
    <property type="protein sequence ID" value="RZN62304.1"/>
    <property type="molecule type" value="Genomic_DNA"/>
</dbReference>
<dbReference type="PANTHER" id="PTHR48084:SF1">
    <property type="entry name" value="2-OXOGLUTARATE SYNTHASE SUBUNIT KORB"/>
    <property type="match status" value="1"/>
</dbReference>
<keyword evidence="3" id="KW-0560">Oxidoreductase</keyword>
<feature type="domain" description="Thiamine pyrophosphate enzyme TPP-binding" evidence="5">
    <location>
        <begin position="59"/>
        <end position="206"/>
    </location>
</feature>
<name>A0A3R9QSC7_9CREN</name>
<sequence length="282" mass="32080">MMRRLDFAHYLAKKYMRTEMLPHAFCPGCGIGIIQRAVLMAFEELGEEEWNRTVFVSGIGCSGWTPTYFRRDAIHALHGRALPLATGIKLARPDLNVVVFMGDGDSMAIGGNHLIHAARRNIGITSIVVNNMIYSLTGGQLAPTTPMYSYTNTSPYGNIEPNFDLIELMKASGATYLARWTTWHFIQLKNSVKKAIKHKGFSVIEVISQCPTYTGRYILRKPDPRDYMQWMKDNSVLFDVAKEMDKKELEGKIVVGEFLDRDDRPEFSELYWSLIKKKEVEA</sequence>
<dbReference type="Gene3D" id="3.40.50.970">
    <property type="match status" value="1"/>
</dbReference>
<evidence type="ECO:0000313" key="8">
    <source>
        <dbReference type="Proteomes" id="UP000277582"/>
    </source>
</evidence>
<dbReference type="EC" id="1.2.7.11" evidence="2"/>
<keyword evidence="8" id="KW-1185">Reference proteome</keyword>
<comment type="catalytic activity">
    <reaction evidence="4">
        <text>a 2-oxocarboxylate + 2 oxidized [2Fe-2S]-[ferredoxin] + CoA = an acyl-CoA + 2 reduced [2Fe-2S]-[ferredoxin] + CO2 + H(+)</text>
        <dbReference type="Rhea" id="RHEA:42316"/>
        <dbReference type="Rhea" id="RHEA-COMP:10000"/>
        <dbReference type="Rhea" id="RHEA-COMP:10001"/>
        <dbReference type="ChEBI" id="CHEBI:15378"/>
        <dbReference type="ChEBI" id="CHEBI:16526"/>
        <dbReference type="ChEBI" id="CHEBI:33737"/>
        <dbReference type="ChEBI" id="CHEBI:33738"/>
        <dbReference type="ChEBI" id="CHEBI:35179"/>
        <dbReference type="ChEBI" id="CHEBI:57287"/>
        <dbReference type="ChEBI" id="CHEBI:58342"/>
        <dbReference type="EC" id="1.2.7.11"/>
    </reaction>
</comment>
<evidence type="ECO:0000256" key="3">
    <source>
        <dbReference type="ARBA" id="ARBA00023002"/>
    </source>
</evidence>
<dbReference type="GO" id="GO:0019164">
    <property type="term" value="F:pyruvate synthase activity"/>
    <property type="evidence" value="ECO:0007669"/>
    <property type="project" value="UniProtKB-ARBA"/>
</dbReference>
<dbReference type="SUPFAM" id="SSF52518">
    <property type="entry name" value="Thiamin diphosphate-binding fold (THDP-binding)"/>
    <property type="match status" value="1"/>
</dbReference>
<gene>
    <name evidence="6" type="ORF">D6D85_15825</name>
    <name evidence="7" type="ORF">EF810_03220</name>
</gene>
<dbReference type="GO" id="GO:0018491">
    <property type="term" value="F:2-oxobutyrate synthase activity"/>
    <property type="evidence" value="ECO:0007669"/>
    <property type="project" value="UniProtKB-ARBA"/>
</dbReference>
<proteinExistence type="predicted"/>
<evidence type="ECO:0000256" key="2">
    <source>
        <dbReference type="ARBA" id="ARBA00012691"/>
    </source>
</evidence>
<dbReference type="InterPro" id="IPR051457">
    <property type="entry name" value="2-oxoacid:Fd_oxidoreductase"/>
</dbReference>
<protein>
    <recommendedName>
        <fullName evidence="2">2-oxoacid oxidoreductase (ferredoxin)</fullName>
        <ecNumber evidence="2">1.2.7.11</ecNumber>
    </recommendedName>
</protein>
<dbReference type="InterPro" id="IPR029061">
    <property type="entry name" value="THDP-binding"/>
</dbReference>
<dbReference type="AlphaFoldDB" id="A0A3R9QSC7"/>
<dbReference type="EMBL" id="RCOS01000173">
    <property type="protein sequence ID" value="RSN71529.1"/>
    <property type="molecule type" value="Genomic_DNA"/>
</dbReference>
<dbReference type="Pfam" id="PF02775">
    <property type="entry name" value="TPP_enzyme_C"/>
    <property type="match status" value="1"/>
</dbReference>
<accession>A0A3R9QSC7</accession>
<dbReference type="InterPro" id="IPR011766">
    <property type="entry name" value="TPP_enzyme_TPP-bd"/>
</dbReference>
<comment type="subunit">
    <text evidence="1">Heterodimer composed of an alpha and a beta subunit.</text>
</comment>
<evidence type="ECO:0000256" key="4">
    <source>
        <dbReference type="ARBA" id="ARBA00048893"/>
    </source>
</evidence>
<reference evidence="7 9" key="2">
    <citation type="journal article" date="2019" name="Nat. Microbiol.">
        <title>Wide diversity of methane and short-chain alkane metabolisms in uncultured archaea.</title>
        <authorList>
            <person name="Borrel G."/>
            <person name="Adam P.S."/>
            <person name="McKay L.J."/>
            <person name="Chen L.X."/>
            <person name="Sierra-Garcia I.N."/>
            <person name="Sieber C.M."/>
            <person name="Letourneur Q."/>
            <person name="Ghozlane A."/>
            <person name="Andersen G.L."/>
            <person name="Li W.J."/>
            <person name="Hallam S.J."/>
            <person name="Muyzer G."/>
            <person name="de Oliveira V.M."/>
            <person name="Inskeep W.P."/>
            <person name="Banfield J.F."/>
            <person name="Gribaldo S."/>
        </authorList>
    </citation>
    <scope>NUCLEOTIDE SEQUENCE [LARGE SCALE GENOMIC DNA]</scope>
    <source>
        <strain evidence="7">NM4</strain>
    </source>
</reference>
<reference evidence="6 8" key="1">
    <citation type="submission" date="2018-10" db="EMBL/GenBank/DDBJ databases">
        <title>Co-occurring genomic capacity for anaerobic methane metabolism and dissimilatory sulfite reduction discovered in the Korarchaeota.</title>
        <authorList>
            <person name="Mckay L.J."/>
            <person name="Dlakic M."/>
            <person name="Fields M.W."/>
            <person name="Delmont T.O."/>
            <person name="Eren A.M."/>
            <person name="Jay Z.J."/>
            <person name="Klingelsmith K.B."/>
            <person name="Rusch D.B."/>
            <person name="Inskeep W.P."/>
        </authorList>
    </citation>
    <scope>NUCLEOTIDE SEQUENCE [LARGE SCALE GENOMIC DNA]</scope>
    <source>
        <strain evidence="6 8">MDKW</strain>
    </source>
</reference>
<dbReference type="Proteomes" id="UP000316217">
    <property type="component" value="Unassembled WGS sequence"/>
</dbReference>
<dbReference type="GO" id="GO:0030976">
    <property type="term" value="F:thiamine pyrophosphate binding"/>
    <property type="evidence" value="ECO:0007669"/>
    <property type="project" value="InterPro"/>
</dbReference>
<evidence type="ECO:0000313" key="9">
    <source>
        <dbReference type="Proteomes" id="UP000316217"/>
    </source>
</evidence>
<dbReference type="OrthoDB" id="30755at2157"/>
<organism evidence="6 8">
    <name type="scientific">Candidatus Methanodesulfokora washburnensis</name>
    <dbReference type="NCBI Taxonomy" id="2478471"/>
    <lineage>
        <taxon>Archaea</taxon>
        <taxon>Thermoproteota</taxon>
        <taxon>Candidatus Korarchaeia</taxon>
        <taxon>Candidatus Korarchaeia incertae sedis</taxon>
        <taxon>Candidatus Methanodesulfokora</taxon>
    </lineage>
</organism>
<evidence type="ECO:0000256" key="1">
    <source>
        <dbReference type="ARBA" id="ARBA00011631"/>
    </source>
</evidence>
<evidence type="ECO:0000313" key="7">
    <source>
        <dbReference type="EMBL" id="RZN62304.1"/>
    </source>
</evidence>